<evidence type="ECO:0000313" key="1">
    <source>
        <dbReference type="EMBL" id="MPC62151.1"/>
    </source>
</evidence>
<accession>A0A5B7GPT2</accession>
<proteinExistence type="predicted"/>
<keyword evidence="2" id="KW-1185">Reference proteome</keyword>
<comment type="caution">
    <text evidence="1">The sequence shown here is derived from an EMBL/GenBank/DDBJ whole genome shotgun (WGS) entry which is preliminary data.</text>
</comment>
<reference evidence="1 2" key="1">
    <citation type="submission" date="2019-05" db="EMBL/GenBank/DDBJ databases">
        <title>Another draft genome of Portunus trituberculatus and its Hox gene families provides insights of decapod evolution.</title>
        <authorList>
            <person name="Jeong J.-H."/>
            <person name="Song I."/>
            <person name="Kim S."/>
            <person name="Choi T."/>
            <person name="Kim D."/>
            <person name="Ryu S."/>
            <person name="Kim W."/>
        </authorList>
    </citation>
    <scope>NUCLEOTIDE SEQUENCE [LARGE SCALE GENOMIC DNA]</scope>
    <source>
        <tissue evidence="1">Muscle</tissue>
    </source>
</reference>
<dbReference type="EMBL" id="VSRR010019349">
    <property type="protein sequence ID" value="MPC62151.1"/>
    <property type="molecule type" value="Genomic_DNA"/>
</dbReference>
<evidence type="ECO:0000313" key="2">
    <source>
        <dbReference type="Proteomes" id="UP000324222"/>
    </source>
</evidence>
<organism evidence="1 2">
    <name type="scientific">Portunus trituberculatus</name>
    <name type="common">Swimming crab</name>
    <name type="synonym">Neptunus trituberculatus</name>
    <dbReference type="NCBI Taxonomy" id="210409"/>
    <lineage>
        <taxon>Eukaryota</taxon>
        <taxon>Metazoa</taxon>
        <taxon>Ecdysozoa</taxon>
        <taxon>Arthropoda</taxon>
        <taxon>Crustacea</taxon>
        <taxon>Multicrustacea</taxon>
        <taxon>Malacostraca</taxon>
        <taxon>Eumalacostraca</taxon>
        <taxon>Eucarida</taxon>
        <taxon>Decapoda</taxon>
        <taxon>Pleocyemata</taxon>
        <taxon>Brachyura</taxon>
        <taxon>Eubrachyura</taxon>
        <taxon>Portunoidea</taxon>
        <taxon>Portunidae</taxon>
        <taxon>Portuninae</taxon>
        <taxon>Portunus</taxon>
    </lineage>
</organism>
<gene>
    <name evidence="1" type="ORF">E2C01_056234</name>
</gene>
<protein>
    <submittedName>
        <fullName evidence="1">Uncharacterized protein</fullName>
    </submittedName>
</protein>
<dbReference type="Proteomes" id="UP000324222">
    <property type="component" value="Unassembled WGS sequence"/>
</dbReference>
<dbReference type="AlphaFoldDB" id="A0A5B7GPT2"/>
<name>A0A5B7GPT2_PORTR</name>
<sequence>MALTSRRIFPLRRKLIRDHGVPLCLAPGTRGDGVIEFYSSAPQATRHQGEAALLHNPAIFLRRRRHATRPYR</sequence>